<gene>
    <name evidence="1" type="ORF">CUNI_LOCUS19356</name>
</gene>
<dbReference type="EMBL" id="CAJHNH020006490">
    <property type="protein sequence ID" value="CAG5133798.1"/>
    <property type="molecule type" value="Genomic_DNA"/>
</dbReference>
<name>A0A8S4A024_9EUPU</name>
<dbReference type="AlphaFoldDB" id="A0A8S4A024"/>
<dbReference type="Pfam" id="PF17653">
    <property type="entry name" value="DUF5522"/>
    <property type="match status" value="1"/>
</dbReference>
<comment type="caution">
    <text evidence="1">The sequence shown here is derived from an EMBL/GenBank/DDBJ whole genome shotgun (WGS) entry which is preliminary data.</text>
</comment>
<dbReference type="PANTHER" id="PTHR21037">
    <property type="entry name" value="39S RIBOSOMAL PROTEIN L14, MITOCHONDRIAL"/>
    <property type="match status" value="1"/>
</dbReference>
<dbReference type="OrthoDB" id="274765at2759"/>
<organism evidence="1 2">
    <name type="scientific">Candidula unifasciata</name>
    <dbReference type="NCBI Taxonomy" id="100452"/>
    <lineage>
        <taxon>Eukaryota</taxon>
        <taxon>Metazoa</taxon>
        <taxon>Spiralia</taxon>
        <taxon>Lophotrochozoa</taxon>
        <taxon>Mollusca</taxon>
        <taxon>Gastropoda</taxon>
        <taxon>Heterobranchia</taxon>
        <taxon>Euthyneura</taxon>
        <taxon>Panpulmonata</taxon>
        <taxon>Eupulmonata</taxon>
        <taxon>Stylommatophora</taxon>
        <taxon>Helicina</taxon>
        <taxon>Helicoidea</taxon>
        <taxon>Geomitridae</taxon>
        <taxon>Candidula</taxon>
    </lineage>
</organism>
<evidence type="ECO:0000313" key="1">
    <source>
        <dbReference type="EMBL" id="CAG5133798.1"/>
    </source>
</evidence>
<proteinExistence type="predicted"/>
<dbReference type="InterPro" id="IPR040807">
    <property type="entry name" value="DUF5522"/>
</dbReference>
<protein>
    <submittedName>
        <fullName evidence="1">Uncharacterized protein</fullName>
    </submittedName>
</protein>
<evidence type="ECO:0000313" key="2">
    <source>
        <dbReference type="Proteomes" id="UP000678393"/>
    </source>
</evidence>
<dbReference type="PANTHER" id="PTHR21037:SF2">
    <property type="entry name" value="SIMILAR TO NOVEL PROTEIN"/>
    <property type="match status" value="1"/>
</dbReference>
<sequence length="148" mass="16974">MKEYFSKCLTLYKHISLLGRRHWGMQVLKNLKKRHDFVCSKSISKIGPSTSKSEGQSYTDTQLFSFLQFVKLDKLSAAELFIHTRHLEALERGDDTYKDPATGNVVFTRLAHLRRGQCCGSACRHCPYGHKGVLPDRPKKTYNSAFYV</sequence>
<keyword evidence="2" id="KW-1185">Reference proteome</keyword>
<reference evidence="1" key="1">
    <citation type="submission" date="2021-04" db="EMBL/GenBank/DDBJ databases">
        <authorList>
            <consortium name="Molecular Ecology Group"/>
        </authorList>
    </citation>
    <scope>NUCLEOTIDE SEQUENCE</scope>
</reference>
<accession>A0A8S4A024</accession>
<dbReference type="Proteomes" id="UP000678393">
    <property type="component" value="Unassembled WGS sequence"/>
</dbReference>